<dbReference type="Gene3D" id="2.40.170.20">
    <property type="entry name" value="TonB-dependent receptor, beta-barrel domain"/>
    <property type="match status" value="1"/>
</dbReference>
<evidence type="ECO:0000256" key="2">
    <source>
        <dbReference type="ARBA" id="ARBA00022448"/>
    </source>
</evidence>
<feature type="domain" description="TonB-dependent receptor-like beta-barrel" evidence="12">
    <location>
        <begin position="190"/>
        <end position="559"/>
    </location>
</feature>
<dbReference type="Proteomes" id="UP000268469">
    <property type="component" value="Unassembled WGS sequence"/>
</dbReference>
<keyword evidence="2 10" id="KW-0813">Transport</keyword>
<dbReference type="PROSITE" id="PS52016">
    <property type="entry name" value="TONB_DEPENDENT_REC_3"/>
    <property type="match status" value="1"/>
</dbReference>
<evidence type="ECO:0000256" key="6">
    <source>
        <dbReference type="ARBA" id="ARBA00023077"/>
    </source>
</evidence>
<dbReference type="PANTHER" id="PTHR30069">
    <property type="entry name" value="TONB-DEPENDENT OUTER MEMBRANE RECEPTOR"/>
    <property type="match status" value="1"/>
</dbReference>
<dbReference type="InterPro" id="IPR000531">
    <property type="entry name" value="Beta-barrel_TonB"/>
</dbReference>
<evidence type="ECO:0000256" key="1">
    <source>
        <dbReference type="ARBA" id="ARBA00004571"/>
    </source>
</evidence>
<dbReference type="Pfam" id="PF00593">
    <property type="entry name" value="TonB_dep_Rec_b-barrel"/>
    <property type="match status" value="1"/>
</dbReference>
<dbReference type="InterPro" id="IPR012910">
    <property type="entry name" value="Plug_dom"/>
</dbReference>
<protein>
    <recommendedName>
        <fullName evidence="16">TonB-dependent receptor</fullName>
    </recommendedName>
</protein>
<keyword evidence="9 10" id="KW-0998">Cell outer membrane</keyword>
<keyword evidence="3 10" id="KW-1134">Transmembrane beta strand</keyword>
<evidence type="ECO:0000256" key="11">
    <source>
        <dbReference type="RuleBase" id="RU003357"/>
    </source>
</evidence>
<dbReference type="GO" id="GO:0015344">
    <property type="term" value="F:siderophore uptake transmembrane transporter activity"/>
    <property type="evidence" value="ECO:0007669"/>
    <property type="project" value="TreeGrafter"/>
</dbReference>
<organism evidence="14 15">
    <name type="scientific">candidate division WOR-3 bacterium</name>
    <dbReference type="NCBI Taxonomy" id="2052148"/>
    <lineage>
        <taxon>Bacteria</taxon>
        <taxon>Bacteria division WOR-3</taxon>
    </lineage>
</organism>
<dbReference type="Gene3D" id="2.170.130.10">
    <property type="entry name" value="TonB-dependent receptor, plug domain"/>
    <property type="match status" value="1"/>
</dbReference>
<comment type="similarity">
    <text evidence="10 11">Belongs to the TonB-dependent receptor family.</text>
</comment>
<keyword evidence="8" id="KW-0675">Receptor</keyword>
<evidence type="ECO:0000256" key="5">
    <source>
        <dbReference type="ARBA" id="ARBA00022729"/>
    </source>
</evidence>
<keyword evidence="5" id="KW-0732">Signal</keyword>
<gene>
    <name evidence="14" type="ORF">DRP53_00435</name>
</gene>
<accession>A0A660SM01</accession>
<proteinExistence type="inferred from homology"/>
<evidence type="ECO:0000259" key="13">
    <source>
        <dbReference type="Pfam" id="PF07715"/>
    </source>
</evidence>
<keyword evidence="4 10" id="KW-0812">Transmembrane</keyword>
<evidence type="ECO:0000256" key="7">
    <source>
        <dbReference type="ARBA" id="ARBA00023136"/>
    </source>
</evidence>
<sequence>MFGLIIILLAFPDTLKVYKLEEIVVTATRSERAIKDLSATVSVLTEEEISSRYVHTTPDLLSFLPGVFIEKTGSFGRSDIDIRGLGDRGRKVMVLVDGRPVKMGLFGCTVTHSLPLNNVERIEVVRGPASVLYGSDALGGVVNIITKRVESGFTTDLRLAYGSYQTQQLRLRHGGRIGEFDYFLTGDYEKSDGHLENSAYSGKDFTGRIGYQLLPGLRASLSAKYFDGYKEEPKRVTDPETLESDVWNRYRRGAIDLSIDGRWQRYRGMIKSYLNFGRHEFSDGWKSKDSTYGMIGHLTGRITNTNELMVGVEYRRQLGEWIGTGSWSKYEIGIFAHDEQRILNKLIATVGGRINWDEISGRVFVPRAGLVWPILSGTIIRGSIGRGFRSPQLNELYMFPPSNPDLKAEFVTNYEVGISQHLFGPLSFDLVGFLMDGENLIELAPNPSPPPKFRFQNTDSFRFYGSEISLRIDHRKLKGEINYSHLDPGEKTRGRIKDKFGISLSGDFQPIRIGLMGQYVTNYFAADSSMDRIDDYLLINLNLSFRFGFGLVPFLSIENILDQEYAIYADLPGGAAGCYEMPGRSFTIGLDFRW</sequence>
<dbReference type="SUPFAM" id="SSF56935">
    <property type="entry name" value="Porins"/>
    <property type="match status" value="1"/>
</dbReference>
<evidence type="ECO:0008006" key="16">
    <source>
        <dbReference type="Google" id="ProtNLM"/>
    </source>
</evidence>
<comment type="caution">
    <text evidence="14">The sequence shown here is derived from an EMBL/GenBank/DDBJ whole genome shotgun (WGS) entry which is preliminary data.</text>
</comment>
<dbReference type="InterPro" id="IPR036942">
    <property type="entry name" value="Beta-barrel_TonB_sf"/>
</dbReference>
<evidence type="ECO:0000259" key="12">
    <source>
        <dbReference type="Pfam" id="PF00593"/>
    </source>
</evidence>
<evidence type="ECO:0000256" key="3">
    <source>
        <dbReference type="ARBA" id="ARBA00022452"/>
    </source>
</evidence>
<dbReference type="AlphaFoldDB" id="A0A660SM01"/>
<dbReference type="Pfam" id="PF07715">
    <property type="entry name" value="Plug"/>
    <property type="match status" value="1"/>
</dbReference>
<name>A0A660SM01_UNCW3</name>
<dbReference type="GO" id="GO:0044718">
    <property type="term" value="P:siderophore transmembrane transport"/>
    <property type="evidence" value="ECO:0007669"/>
    <property type="project" value="TreeGrafter"/>
</dbReference>
<dbReference type="InterPro" id="IPR037066">
    <property type="entry name" value="Plug_dom_sf"/>
</dbReference>
<keyword evidence="6 11" id="KW-0798">TonB box</keyword>
<evidence type="ECO:0000256" key="8">
    <source>
        <dbReference type="ARBA" id="ARBA00023170"/>
    </source>
</evidence>
<evidence type="ECO:0000256" key="4">
    <source>
        <dbReference type="ARBA" id="ARBA00022692"/>
    </source>
</evidence>
<comment type="subcellular location">
    <subcellularLocation>
        <location evidence="1 10">Cell outer membrane</location>
        <topology evidence="1 10">Multi-pass membrane protein</topology>
    </subcellularLocation>
</comment>
<reference evidence="14 15" key="1">
    <citation type="submission" date="2018-06" db="EMBL/GenBank/DDBJ databases">
        <title>Extensive metabolic versatility and redundancy in microbially diverse, dynamic hydrothermal sediments.</title>
        <authorList>
            <person name="Dombrowski N."/>
            <person name="Teske A."/>
            <person name="Baker B.J."/>
        </authorList>
    </citation>
    <scope>NUCLEOTIDE SEQUENCE [LARGE SCALE GENOMIC DNA]</scope>
    <source>
        <strain evidence="14">B36_G15</strain>
    </source>
</reference>
<dbReference type="EMBL" id="QNBE01000002">
    <property type="protein sequence ID" value="RKX71787.1"/>
    <property type="molecule type" value="Genomic_DNA"/>
</dbReference>
<keyword evidence="7 10" id="KW-0472">Membrane</keyword>
<feature type="domain" description="TonB-dependent receptor plug" evidence="13">
    <location>
        <begin position="35"/>
        <end position="141"/>
    </location>
</feature>
<dbReference type="InterPro" id="IPR039426">
    <property type="entry name" value="TonB-dep_rcpt-like"/>
</dbReference>
<evidence type="ECO:0000256" key="9">
    <source>
        <dbReference type="ARBA" id="ARBA00023237"/>
    </source>
</evidence>
<evidence type="ECO:0000256" key="10">
    <source>
        <dbReference type="PROSITE-ProRule" id="PRU01360"/>
    </source>
</evidence>
<evidence type="ECO:0000313" key="14">
    <source>
        <dbReference type="EMBL" id="RKX71787.1"/>
    </source>
</evidence>
<dbReference type="CDD" id="cd01347">
    <property type="entry name" value="ligand_gated_channel"/>
    <property type="match status" value="1"/>
</dbReference>
<dbReference type="PANTHER" id="PTHR30069:SF29">
    <property type="entry name" value="HEMOGLOBIN AND HEMOGLOBIN-HAPTOGLOBIN-BINDING PROTEIN 1-RELATED"/>
    <property type="match status" value="1"/>
</dbReference>
<dbReference type="GO" id="GO:0009279">
    <property type="term" value="C:cell outer membrane"/>
    <property type="evidence" value="ECO:0007669"/>
    <property type="project" value="UniProtKB-SubCell"/>
</dbReference>
<evidence type="ECO:0000313" key="15">
    <source>
        <dbReference type="Proteomes" id="UP000268469"/>
    </source>
</evidence>